<dbReference type="FunFam" id="1.20.90.10:FF:000002">
    <property type="entry name" value="Phospholipase A2 group III"/>
    <property type="match status" value="1"/>
</dbReference>
<organism evidence="14 15">
    <name type="scientific">Phaedon cochleariae</name>
    <name type="common">Mustard beetle</name>
    <dbReference type="NCBI Taxonomy" id="80249"/>
    <lineage>
        <taxon>Eukaryota</taxon>
        <taxon>Metazoa</taxon>
        <taxon>Ecdysozoa</taxon>
        <taxon>Arthropoda</taxon>
        <taxon>Hexapoda</taxon>
        <taxon>Insecta</taxon>
        <taxon>Pterygota</taxon>
        <taxon>Neoptera</taxon>
        <taxon>Endopterygota</taxon>
        <taxon>Coleoptera</taxon>
        <taxon>Polyphaga</taxon>
        <taxon>Cucujiformia</taxon>
        <taxon>Chrysomeloidea</taxon>
        <taxon>Chrysomelidae</taxon>
        <taxon>Chrysomelinae</taxon>
        <taxon>Chrysomelini</taxon>
        <taxon>Phaedon</taxon>
    </lineage>
</organism>
<evidence type="ECO:0000256" key="8">
    <source>
        <dbReference type="ARBA" id="ARBA00022837"/>
    </source>
</evidence>
<evidence type="ECO:0000256" key="5">
    <source>
        <dbReference type="ARBA" id="ARBA00022525"/>
    </source>
</evidence>
<sequence>MLLTRHENVVMHVVFFILFALGINGKPSFSLNFPAFGPFANFGKEPKQSLKSYSGKRVTNDSIRMVYFNYQTVAVVELGPNKLLLNCELIEIFEPDQVFSVLGQLKSRARPVGVTFQEMTTLMDQCKQLEDMSYSSKHEELLKNESLDRDEQARGAKNPFTLLSGIIPGTRWCGTGDIARNYFDLGAEPKVDSCCRLHDLCPVKIRAYSEKYNLTNNSLYTKSHCKCDDDLFHCLKAQNQSHVANIMGNIYFNIVQVPCIEESKSGWKFRTARNSF</sequence>
<reference evidence="14" key="1">
    <citation type="submission" date="2022-01" db="EMBL/GenBank/DDBJ databases">
        <authorList>
            <person name="King R."/>
        </authorList>
    </citation>
    <scope>NUCLEOTIDE SEQUENCE</scope>
</reference>
<feature type="domain" description="Phospholipase A2-like central" evidence="13">
    <location>
        <begin position="166"/>
        <end position="262"/>
    </location>
</feature>
<dbReference type="CDD" id="cd04704">
    <property type="entry name" value="PLA2_bee_venom_like"/>
    <property type="match status" value="1"/>
</dbReference>
<dbReference type="GO" id="GO:0004623">
    <property type="term" value="F:phospholipase A2 activity"/>
    <property type="evidence" value="ECO:0007669"/>
    <property type="project" value="UniProtKB-EC"/>
</dbReference>
<evidence type="ECO:0000256" key="9">
    <source>
        <dbReference type="ARBA" id="ARBA00022963"/>
    </source>
</evidence>
<reference evidence="14" key="2">
    <citation type="submission" date="2022-10" db="EMBL/GenBank/DDBJ databases">
        <authorList>
            <consortium name="ENA_rothamsted_submissions"/>
            <consortium name="culmorum"/>
            <person name="King R."/>
        </authorList>
    </citation>
    <scope>NUCLEOTIDE SEQUENCE</scope>
</reference>
<keyword evidence="15" id="KW-1185">Reference proteome</keyword>
<dbReference type="GO" id="GO:0050482">
    <property type="term" value="P:arachidonate secretion"/>
    <property type="evidence" value="ECO:0007669"/>
    <property type="project" value="InterPro"/>
</dbReference>
<evidence type="ECO:0000313" key="14">
    <source>
        <dbReference type="EMBL" id="CAH1179902.1"/>
    </source>
</evidence>
<dbReference type="GO" id="GO:0005576">
    <property type="term" value="C:extracellular region"/>
    <property type="evidence" value="ECO:0007669"/>
    <property type="project" value="UniProtKB-SubCell"/>
</dbReference>
<evidence type="ECO:0000256" key="7">
    <source>
        <dbReference type="ARBA" id="ARBA00022801"/>
    </source>
</evidence>
<protein>
    <recommendedName>
        <fullName evidence="4">Phospholipase A2</fullName>
        <ecNumber evidence="3">3.1.1.4</ecNumber>
    </recommendedName>
    <alternativeName>
        <fullName evidence="12">Phosphatidylcholine 2-acylhydrolase</fullName>
    </alternativeName>
</protein>
<name>A0A9P0DQW3_PHACE</name>
<dbReference type="GO" id="GO:0006644">
    <property type="term" value="P:phospholipid metabolic process"/>
    <property type="evidence" value="ECO:0007669"/>
    <property type="project" value="InterPro"/>
</dbReference>
<evidence type="ECO:0000259" key="13">
    <source>
        <dbReference type="Pfam" id="PF05826"/>
    </source>
</evidence>
<accession>A0A9P0DQW3</accession>
<evidence type="ECO:0000256" key="12">
    <source>
        <dbReference type="ARBA" id="ARBA00029903"/>
    </source>
</evidence>
<evidence type="ECO:0000256" key="3">
    <source>
        <dbReference type="ARBA" id="ARBA00013278"/>
    </source>
</evidence>
<gene>
    <name evidence="14" type="ORF">PHAECO_LOCUS11556</name>
</gene>
<dbReference type="AlphaFoldDB" id="A0A9P0DQW3"/>
<dbReference type="InterPro" id="IPR016090">
    <property type="entry name" value="PLA2-like_dom"/>
</dbReference>
<keyword evidence="7" id="KW-0378">Hydrolase</keyword>
<evidence type="ECO:0000256" key="4">
    <source>
        <dbReference type="ARBA" id="ARBA00021721"/>
    </source>
</evidence>
<evidence type="ECO:0000256" key="10">
    <source>
        <dbReference type="ARBA" id="ARBA00023098"/>
    </source>
</evidence>
<dbReference type="GO" id="GO:0016042">
    <property type="term" value="P:lipid catabolic process"/>
    <property type="evidence" value="ECO:0007669"/>
    <property type="project" value="UniProtKB-KW"/>
</dbReference>
<dbReference type="GO" id="GO:0046872">
    <property type="term" value="F:metal ion binding"/>
    <property type="evidence" value="ECO:0007669"/>
    <property type="project" value="UniProtKB-KW"/>
</dbReference>
<evidence type="ECO:0000256" key="6">
    <source>
        <dbReference type="ARBA" id="ARBA00022723"/>
    </source>
</evidence>
<proteinExistence type="predicted"/>
<dbReference type="Proteomes" id="UP001153737">
    <property type="component" value="Chromosome 8"/>
</dbReference>
<dbReference type="InterPro" id="IPR036444">
    <property type="entry name" value="PLipase_A2_dom_sf"/>
</dbReference>
<keyword evidence="11" id="KW-1015">Disulfide bond</keyword>
<evidence type="ECO:0000313" key="15">
    <source>
        <dbReference type="Proteomes" id="UP001153737"/>
    </source>
</evidence>
<keyword evidence="6" id="KW-0479">Metal-binding</keyword>
<dbReference type="SUPFAM" id="SSF48619">
    <property type="entry name" value="Phospholipase A2, PLA2"/>
    <property type="match status" value="1"/>
</dbReference>
<comment type="cofactor">
    <cofactor evidence="1">
        <name>Ca(2+)</name>
        <dbReference type="ChEBI" id="CHEBI:29108"/>
    </cofactor>
</comment>
<keyword evidence="5" id="KW-0964">Secreted</keyword>
<dbReference type="PANTHER" id="PTHR12253">
    <property type="entry name" value="RH14732P"/>
    <property type="match status" value="1"/>
</dbReference>
<dbReference type="Gene3D" id="1.20.90.10">
    <property type="entry name" value="Phospholipase A2 domain"/>
    <property type="match status" value="1"/>
</dbReference>
<dbReference type="EMBL" id="OU896714">
    <property type="protein sequence ID" value="CAH1179902.1"/>
    <property type="molecule type" value="Genomic_DNA"/>
</dbReference>
<keyword evidence="9" id="KW-0442">Lipid degradation</keyword>
<dbReference type="EC" id="3.1.1.4" evidence="3"/>
<comment type="subcellular location">
    <subcellularLocation>
        <location evidence="2">Secreted</location>
    </subcellularLocation>
</comment>
<evidence type="ECO:0000256" key="1">
    <source>
        <dbReference type="ARBA" id="ARBA00001913"/>
    </source>
</evidence>
<keyword evidence="10" id="KW-0443">Lipid metabolism</keyword>
<evidence type="ECO:0000256" key="11">
    <source>
        <dbReference type="ARBA" id="ARBA00023157"/>
    </source>
</evidence>
<keyword evidence="8" id="KW-0106">Calcium</keyword>
<dbReference type="Pfam" id="PF05826">
    <property type="entry name" value="Phospholip_A2_2"/>
    <property type="match status" value="1"/>
</dbReference>
<evidence type="ECO:0000256" key="2">
    <source>
        <dbReference type="ARBA" id="ARBA00004613"/>
    </source>
</evidence>